<feature type="chain" id="PRO_5046127507" evidence="1">
    <location>
        <begin position="35"/>
        <end position="409"/>
    </location>
</feature>
<name>A0ABW8AAX9_9ACTN</name>
<dbReference type="Gene3D" id="3.40.710.10">
    <property type="entry name" value="DD-peptidase/beta-lactamase superfamily"/>
    <property type="match status" value="1"/>
</dbReference>
<dbReference type="InterPro" id="IPR012338">
    <property type="entry name" value="Beta-lactam/transpept-like"/>
</dbReference>
<keyword evidence="3" id="KW-0378">Hydrolase</keyword>
<reference evidence="3 4" key="1">
    <citation type="submission" date="2024-10" db="EMBL/GenBank/DDBJ databases">
        <title>The Natural Products Discovery Center: Release of the First 8490 Sequenced Strains for Exploring Actinobacteria Biosynthetic Diversity.</title>
        <authorList>
            <person name="Kalkreuter E."/>
            <person name="Kautsar S.A."/>
            <person name="Yang D."/>
            <person name="Bader C.D."/>
            <person name="Teijaro C.N."/>
            <person name="Fluegel L."/>
            <person name="Davis C.M."/>
            <person name="Simpson J.R."/>
            <person name="Lauterbach L."/>
            <person name="Steele A.D."/>
            <person name="Gui C."/>
            <person name="Meng S."/>
            <person name="Li G."/>
            <person name="Viehrig K."/>
            <person name="Ye F."/>
            <person name="Su P."/>
            <person name="Kiefer A.F."/>
            <person name="Nichols A."/>
            <person name="Cepeda A.J."/>
            <person name="Yan W."/>
            <person name="Fan B."/>
            <person name="Jiang Y."/>
            <person name="Adhikari A."/>
            <person name="Zheng C.-J."/>
            <person name="Schuster L."/>
            <person name="Cowan T.M."/>
            <person name="Smanski M.J."/>
            <person name="Chevrette M.G."/>
            <person name="De Carvalho L.P.S."/>
            <person name="Shen B."/>
        </authorList>
    </citation>
    <scope>NUCLEOTIDE SEQUENCE [LARGE SCALE GENOMIC DNA]</scope>
    <source>
        <strain evidence="3 4">NPDC049503</strain>
    </source>
</reference>
<dbReference type="Pfam" id="PF00144">
    <property type="entry name" value="Beta-lactamase"/>
    <property type="match status" value="1"/>
</dbReference>
<dbReference type="InterPro" id="IPR050491">
    <property type="entry name" value="AmpC-like"/>
</dbReference>
<dbReference type="InterPro" id="IPR001466">
    <property type="entry name" value="Beta-lactam-related"/>
</dbReference>
<sequence length="409" mass="43954">MSASLRPVKIFRPAAVTALAAGLLAGTVAPGAAAADSRTTVPNAAAGQDRPELQKAIQAFVDAGFAGVQVRVNDERGEWVGSAGVRRLGSPAKPPTNGLFRLGSSTKPFTATLVLQLVAEGRIKLDAPVADYLPQDRLDRRITARMLLQHTSGVYNYTGELDPDGTFVPGLIAPGRDLVEKRLRSYRQEDLVRFAFSKPARFEPGTGWSYSNTNYTLAQLLIEKVTGRSYAEEMRRRILRPLGLKHTVPPSTRTGIPGPHARGYYRYEDAGQWKVVDVTRQNPTYLGAAGGMISTSEDLHRFFSALNSGKLLPAKLLTEMRRPHPKSGALGYGLGVSVQDLGPNCGTVLHHNGNALAGYASIMYSTPDGKKTLTGSITMGDAAIEPSQAYVKPHEKLLEEVFCGGQGAS</sequence>
<dbReference type="PANTHER" id="PTHR46825">
    <property type="entry name" value="D-ALANYL-D-ALANINE-CARBOXYPEPTIDASE/ENDOPEPTIDASE AMPH"/>
    <property type="match status" value="1"/>
</dbReference>
<evidence type="ECO:0000313" key="4">
    <source>
        <dbReference type="Proteomes" id="UP001612928"/>
    </source>
</evidence>
<protein>
    <submittedName>
        <fullName evidence="3">Serine hydrolase domain-containing protein</fullName>
        <ecNumber evidence="3">3.-.-.-</ecNumber>
    </submittedName>
</protein>
<comment type="caution">
    <text evidence="3">The sequence shown here is derived from an EMBL/GenBank/DDBJ whole genome shotgun (WGS) entry which is preliminary data.</text>
</comment>
<dbReference type="EMBL" id="JBITMB010000005">
    <property type="protein sequence ID" value="MFI7443156.1"/>
    <property type="molecule type" value="Genomic_DNA"/>
</dbReference>
<dbReference type="PANTHER" id="PTHR46825:SF7">
    <property type="entry name" value="D-ALANYL-D-ALANINE CARBOXYPEPTIDASE"/>
    <property type="match status" value="1"/>
</dbReference>
<accession>A0ABW8AAX9</accession>
<proteinExistence type="predicted"/>
<dbReference type="Proteomes" id="UP001612928">
    <property type="component" value="Unassembled WGS sequence"/>
</dbReference>
<keyword evidence="1" id="KW-0732">Signal</keyword>
<evidence type="ECO:0000259" key="2">
    <source>
        <dbReference type="Pfam" id="PF00144"/>
    </source>
</evidence>
<keyword evidence="4" id="KW-1185">Reference proteome</keyword>
<feature type="signal peptide" evidence="1">
    <location>
        <begin position="1"/>
        <end position="34"/>
    </location>
</feature>
<evidence type="ECO:0000313" key="3">
    <source>
        <dbReference type="EMBL" id="MFI7443156.1"/>
    </source>
</evidence>
<dbReference type="SUPFAM" id="SSF56601">
    <property type="entry name" value="beta-lactamase/transpeptidase-like"/>
    <property type="match status" value="1"/>
</dbReference>
<gene>
    <name evidence="3" type="ORF">ACIBP5_24565</name>
</gene>
<dbReference type="GO" id="GO:0016787">
    <property type="term" value="F:hydrolase activity"/>
    <property type="evidence" value="ECO:0007669"/>
    <property type="project" value="UniProtKB-KW"/>
</dbReference>
<feature type="domain" description="Beta-lactamase-related" evidence="2">
    <location>
        <begin position="54"/>
        <end position="370"/>
    </location>
</feature>
<organism evidence="3 4">
    <name type="scientific">Nonomuraea indica</name>
    <dbReference type="NCBI Taxonomy" id="1581193"/>
    <lineage>
        <taxon>Bacteria</taxon>
        <taxon>Bacillati</taxon>
        <taxon>Actinomycetota</taxon>
        <taxon>Actinomycetes</taxon>
        <taxon>Streptosporangiales</taxon>
        <taxon>Streptosporangiaceae</taxon>
        <taxon>Nonomuraea</taxon>
    </lineage>
</organism>
<evidence type="ECO:0000256" key="1">
    <source>
        <dbReference type="SAM" id="SignalP"/>
    </source>
</evidence>
<dbReference type="RefSeq" id="WP_397023240.1">
    <property type="nucleotide sequence ID" value="NZ_JBITMB010000005.1"/>
</dbReference>
<dbReference type="EC" id="3.-.-.-" evidence="3"/>